<dbReference type="Pfam" id="PF13505">
    <property type="entry name" value="OMP_b-brl"/>
    <property type="match status" value="1"/>
</dbReference>
<sequence length="187" mass="20669">MKKSVIGLILSAGLISTAPTLSAGQEWGFLPVKSDGFNPDLTLSVTGGIMDPQTHGLDTDLVFGLEISFDCLLVEPPNATIRQQFSYSHYDDSGLEITSFEMNPHYLYRVDNRFSIGFGPGIGYIDADGRNVNEGAFALQGGVSLHYKMSEQLFLGAEARYQWTQELDDINDDLKNARLFGKLGYRF</sequence>
<evidence type="ECO:0000313" key="4">
    <source>
        <dbReference type="EMBL" id="ODB95433.1"/>
    </source>
</evidence>
<feature type="domain" description="Outer membrane protein beta-barrel" evidence="3">
    <location>
        <begin position="58"/>
        <end position="187"/>
    </location>
</feature>
<dbReference type="InterPro" id="IPR011250">
    <property type="entry name" value="OMP/PagP_B-barrel"/>
</dbReference>
<keyword evidence="1 2" id="KW-0732">Signal</keyword>
<feature type="chain" id="PRO_5009118952" description="Outer membrane protein beta-barrel domain-containing protein" evidence="2">
    <location>
        <begin position="24"/>
        <end position="187"/>
    </location>
</feature>
<feature type="signal peptide" evidence="2">
    <location>
        <begin position="1"/>
        <end position="23"/>
    </location>
</feature>
<evidence type="ECO:0000259" key="3">
    <source>
        <dbReference type="Pfam" id="PF13505"/>
    </source>
</evidence>
<dbReference type="Gene3D" id="2.40.160.20">
    <property type="match status" value="1"/>
</dbReference>
<organism evidence="4 5">
    <name type="scientific">Candidatus Thiodiazotropha endoloripes</name>
    <dbReference type="NCBI Taxonomy" id="1818881"/>
    <lineage>
        <taxon>Bacteria</taxon>
        <taxon>Pseudomonadati</taxon>
        <taxon>Pseudomonadota</taxon>
        <taxon>Gammaproteobacteria</taxon>
        <taxon>Chromatiales</taxon>
        <taxon>Sedimenticolaceae</taxon>
        <taxon>Candidatus Thiodiazotropha</taxon>
    </lineage>
</organism>
<proteinExistence type="predicted"/>
<dbReference type="InterPro" id="IPR027385">
    <property type="entry name" value="Beta-barrel_OMP"/>
</dbReference>
<dbReference type="SUPFAM" id="SSF56925">
    <property type="entry name" value="OMPA-like"/>
    <property type="match status" value="1"/>
</dbReference>
<gene>
    <name evidence="4" type="ORF">A3196_00895</name>
</gene>
<dbReference type="OrthoDB" id="7347781at2"/>
<evidence type="ECO:0000313" key="5">
    <source>
        <dbReference type="Proteomes" id="UP000094849"/>
    </source>
</evidence>
<dbReference type="Proteomes" id="UP000094849">
    <property type="component" value="Unassembled WGS sequence"/>
</dbReference>
<evidence type="ECO:0000256" key="1">
    <source>
        <dbReference type="ARBA" id="ARBA00022729"/>
    </source>
</evidence>
<keyword evidence="5" id="KW-1185">Reference proteome</keyword>
<dbReference type="STRING" id="1818881.A3196_00895"/>
<evidence type="ECO:0000256" key="2">
    <source>
        <dbReference type="SAM" id="SignalP"/>
    </source>
</evidence>
<dbReference type="EMBL" id="LVJZ01000003">
    <property type="protein sequence ID" value="ODB95433.1"/>
    <property type="molecule type" value="Genomic_DNA"/>
</dbReference>
<protein>
    <recommendedName>
        <fullName evidence="3">Outer membrane protein beta-barrel domain-containing protein</fullName>
    </recommendedName>
</protein>
<reference evidence="4 5" key="1">
    <citation type="submission" date="2016-03" db="EMBL/GenBank/DDBJ databases">
        <title>Chemosynthetic sulphur-oxidizing symbionts of marine invertebrate animals are capable of nitrogen fixation.</title>
        <authorList>
            <person name="Petersen J.M."/>
            <person name="Kemper A."/>
            <person name="Gruber-Vodicka H."/>
            <person name="Cardini U."/>
            <person name="Geest Mvander."/>
            <person name="Kleiner M."/>
            <person name="Bulgheresi S."/>
            <person name="Fussmann M."/>
            <person name="Herbold C."/>
            <person name="Seah B.K.B."/>
            <person name="Antony C.Paul."/>
            <person name="Liu D."/>
            <person name="Belitz A."/>
            <person name="Weber M."/>
        </authorList>
    </citation>
    <scope>NUCLEOTIDE SEQUENCE [LARGE SCALE GENOMIC DNA]</scope>
    <source>
        <strain evidence="4">G_D</strain>
    </source>
</reference>
<comment type="caution">
    <text evidence="4">The sequence shown here is derived from an EMBL/GenBank/DDBJ whole genome shotgun (WGS) entry which is preliminary data.</text>
</comment>
<name>A0A1E2UL39_9GAMM</name>
<dbReference type="RefSeq" id="WP_069003828.1">
    <property type="nucleotide sequence ID" value="NZ_LVJW01000006.1"/>
</dbReference>
<dbReference type="AlphaFoldDB" id="A0A1E2UL39"/>
<accession>A0A1E2UL39</accession>